<dbReference type="GO" id="GO:0009244">
    <property type="term" value="P:lipopolysaccharide core region biosynthetic process"/>
    <property type="evidence" value="ECO:0007669"/>
    <property type="project" value="TreeGrafter"/>
</dbReference>
<dbReference type="RefSeq" id="WP_152230706.1">
    <property type="nucleotide sequence ID" value="NZ_BAAAOT010000003.1"/>
</dbReference>
<evidence type="ECO:0000313" key="4">
    <source>
        <dbReference type="Proteomes" id="UP000429644"/>
    </source>
</evidence>
<dbReference type="Gene3D" id="3.40.50.2000">
    <property type="entry name" value="Glycogen Phosphorylase B"/>
    <property type="match status" value="2"/>
</dbReference>
<keyword evidence="2 3" id="KW-0808">Transferase</keyword>
<dbReference type="GO" id="GO:0008713">
    <property type="term" value="F:ADP-heptose-lipopolysaccharide heptosyltransferase activity"/>
    <property type="evidence" value="ECO:0007669"/>
    <property type="project" value="TreeGrafter"/>
</dbReference>
<evidence type="ECO:0000256" key="2">
    <source>
        <dbReference type="ARBA" id="ARBA00022679"/>
    </source>
</evidence>
<dbReference type="Pfam" id="PF01075">
    <property type="entry name" value="Glyco_transf_9"/>
    <property type="match status" value="1"/>
</dbReference>
<dbReference type="PANTHER" id="PTHR30160">
    <property type="entry name" value="TETRAACYLDISACCHARIDE 4'-KINASE-RELATED"/>
    <property type="match status" value="1"/>
</dbReference>
<sequence length="385" mass="39896">MVAPTTATTSLAIGPLAPRFEDVEQIAVLRGGGLGDLLYALPAVEALVVAYPAARITLLGTPLHSDLLAGRPGPVAEVVVLPLARGVREAAGHEEDRPGTARFLERLAARRFDLAVQVHGGGRFSNPFLLRLGARHTVGTRTPDAAALERTIPYRLYQHEVLRALEVVGLAGAPPVVLEPRVVVTPAEREGGRAVRAPEARALLAVHPGATDARRRWPANRFAEVAAAAAGAGAQVVVVGASGDTAAAEEIVDRARSAVPPAARSLVTSRAGRLTLAGLTGLLAEADVLLGNDSGPRHLAQAVGSATVAVYWFGNVITAGPLGRARHRVHLSWVTACPACGRDVTAETAARCEHEDSLVADVPVGPVREDVLDLLARAGGGAGPR</sequence>
<dbReference type="InterPro" id="IPR051199">
    <property type="entry name" value="LPS_LOS_Heptosyltrfase"/>
</dbReference>
<dbReference type="EMBL" id="WHPD01001145">
    <property type="protein sequence ID" value="MPV88060.1"/>
    <property type="molecule type" value="Genomic_DNA"/>
</dbReference>
<protein>
    <submittedName>
        <fullName evidence="3">Glycosyltransferase family 9 protein</fullName>
    </submittedName>
</protein>
<name>A0A7J9UVZ7_9MICO</name>
<proteinExistence type="predicted"/>
<dbReference type="InterPro" id="IPR002201">
    <property type="entry name" value="Glyco_trans_9"/>
</dbReference>
<dbReference type="GO" id="GO:0005829">
    <property type="term" value="C:cytosol"/>
    <property type="evidence" value="ECO:0007669"/>
    <property type="project" value="TreeGrafter"/>
</dbReference>
<gene>
    <name evidence="3" type="ORF">GB882_05220</name>
</gene>
<organism evidence="3 4">
    <name type="scientific">Georgenia ruanii</name>
    <dbReference type="NCBI Taxonomy" id="348442"/>
    <lineage>
        <taxon>Bacteria</taxon>
        <taxon>Bacillati</taxon>
        <taxon>Actinomycetota</taxon>
        <taxon>Actinomycetes</taxon>
        <taxon>Micrococcales</taxon>
        <taxon>Bogoriellaceae</taxon>
        <taxon>Georgenia</taxon>
    </lineage>
</organism>
<evidence type="ECO:0000313" key="3">
    <source>
        <dbReference type="EMBL" id="MPV88060.1"/>
    </source>
</evidence>
<dbReference type="Proteomes" id="UP000429644">
    <property type="component" value="Unassembled WGS sequence"/>
</dbReference>
<dbReference type="OrthoDB" id="9807356at2"/>
<dbReference type="AlphaFoldDB" id="A0A7J9UVZ7"/>
<evidence type="ECO:0000256" key="1">
    <source>
        <dbReference type="ARBA" id="ARBA00022676"/>
    </source>
</evidence>
<keyword evidence="4" id="KW-1185">Reference proteome</keyword>
<dbReference type="SUPFAM" id="SSF53756">
    <property type="entry name" value="UDP-Glycosyltransferase/glycogen phosphorylase"/>
    <property type="match status" value="1"/>
</dbReference>
<comment type="caution">
    <text evidence="3">The sequence shown here is derived from an EMBL/GenBank/DDBJ whole genome shotgun (WGS) entry which is preliminary data.</text>
</comment>
<dbReference type="PANTHER" id="PTHR30160:SF1">
    <property type="entry name" value="LIPOPOLYSACCHARIDE 1,2-N-ACETYLGLUCOSAMINETRANSFERASE-RELATED"/>
    <property type="match status" value="1"/>
</dbReference>
<accession>A0A7J9UVZ7</accession>
<reference evidence="3 4" key="1">
    <citation type="submission" date="2019-10" db="EMBL/GenBank/DDBJ databases">
        <title>Georgenia wutianyii sp. nov. and Georgenia yuyongxinii sp. nov. isolated from plateau pika (Ochotona curzoniae) in the Qinghai-Tibet plateau of China.</title>
        <authorList>
            <person name="Tian Z."/>
        </authorList>
    </citation>
    <scope>NUCLEOTIDE SEQUENCE [LARGE SCALE GENOMIC DNA]</scope>
    <source>
        <strain evidence="3 4">JCM 15130</strain>
    </source>
</reference>
<keyword evidence="1" id="KW-0328">Glycosyltransferase</keyword>